<dbReference type="Gene3D" id="3.30.420.40">
    <property type="match status" value="1"/>
</dbReference>
<proteinExistence type="predicted"/>
<evidence type="ECO:0000313" key="3">
    <source>
        <dbReference type="Proteomes" id="UP000271590"/>
    </source>
</evidence>
<dbReference type="InterPro" id="IPR002821">
    <property type="entry name" value="Hydantoinase_A"/>
</dbReference>
<accession>A0A3P3EU16</accession>
<comment type="caution">
    <text evidence="2">The sequence shown here is derived from an EMBL/GenBank/DDBJ whole genome shotgun (WGS) entry which is preliminary data.</text>
</comment>
<reference evidence="2 3" key="1">
    <citation type="submission" date="2018-11" db="EMBL/GenBank/DDBJ databases">
        <title>The genome of Variovorax sp T529.</title>
        <authorList>
            <person name="Gao J."/>
        </authorList>
    </citation>
    <scope>NUCLEOTIDE SEQUENCE [LARGE SCALE GENOMIC DNA]</scope>
    <source>
        <strain evidence="2 3">T529</strain>
    </source>
</reference>
<sequence>MAAAPRNGNLRVPTPERTTIGWDIGGAHVKACLMQRGEVADVAQWGCPLWQGLDHLARALQAAGTRWPVLASAQHAVTMTGEMVDLFPDREAGVRGIAAALAAALPTRRGALHFFAGDAGWCTAADVARHWEHIASANWLATARHAALVFPQGVLVDIGSTTTDLIAFGNQRVLTTSRSDAERLVSGELAYHGVVRTPVCALAQRIEWRGQARHVMNEFFATTADVYRLCGELDPAHDLHPSADNAAKSLPATRQRLARMVGLDERDASAEEWLELARAWRAAQVEAISAQLRRVLAAHALSRDAVVVSAGCGAFLVPGLAAVAAAGEGAQAVPRRFAAYGSDVANVARHAPAGTAGWAQVCAPSVAVAALFEREHD</sequence>
<dbReference type="AlphaFoldDB" id="A0A3P3EU16"/>
<protein>
    <submittedName>
        <fullName evidence="2">H4MPT-linked C1 transfer pathway protein</fullName>
    </submittedName>
</protein>
<organism evidence="2 3">
    <name type="scientific">Variovorax beijingensis</name>
    <dbReference type="NCBI Taxonomy" id="2496117"/>
    <lineage>
        <taxon>Bacteria</taxon>
        <taxon>Pseudomonadati</taxon>
        <taxon>Pseudomonadota</taxon>
        <taxon>Betaproteobacteria</taxon>
        <taxon>Burkholderiales</taxon>
        <taxon>Comamonadaceae</taxon>
        <taxon>Variovorax</taxon>
    </lineage>
</organism>
<evidence type="ECO:0000259" key="1">
    <source>
        <dbReference type="Pfam" id="PF01968"/>
    </source>
</evidence>
<dbReference type="Gene3D" id="3.30.420.190">
    <property type="entry name" value="conserved archaeal protein q6m145"/>
    <property type="match status" value="1"/>
</dbReference>
<dbReference type="EMBL" id="RQXU01000004">
    <property type="protein sequence ID" value="RRH89707.1"/>
    <property type="molecule type" value="Genomic_DNA"/>
</dbReference>
<dbReference type="RefSeq" id="WP_124958050.1">
    <property type="nucleotide sequence ID" value="NZ_CBFHCE010000001.1"/>
</dbReference>
<gene>
    <name evidence="2" type="ORF">EH244_08920</name>
</gene>
<dbReference type="InterPro" id="IPR002756">
    <property type="entry name" value="MfnF"/>
</dbReference>
<dbReference type="Proteomes" id="UP000271590">
    <property type="component" value="Unassembled WGS sequence"/>
</dbReference>
<dbReference type="GO" id="GO:0016787">
    <property type="term" value="F:hydrolase activity"/>
    <property type="evidence" value="ECO:0007669"/>
    <property type="project" value="InterPro"/>
</dbReference>
<evidence type="ECO:0000313" key="2">
    <source>
        <dbReference type="EMBL" id="RRH89707.1"/>
    </source>
</evidence>
<dbReference type="Pfam" id="PF01968">
    <property type="entry name" value="Hydantoinase_A"/>
    <property type="match status" value="1"/>
</dbReference>
<dbReference type="NCBIfam" id="TIGR03123">
    <property type="entry name" value="one_C_unchar_1"/>
    <property type="match status" value="1"/>
</dbReference>
<name>A0A3P3EU16_9BURK</name>
<feature type="domain" description="Hydantoinase A/oxoprolinase" evidence="1">
    <location>
        <begin position="76"/>
        <end position="348"/>
    </location>
</feature>